<dbReference type="Proteomes" id="UP000189670">
    <property type="component" value="Unassembled WGS sequence"/>
</dbReference>
<dbReference type="SUPFAM" id="SSF52540">
    <property type="entry name" value="P-loop containing nucleoside triphosphate hydrolases"/>
    <property type="match status" value="1"/>
</dbReference>
<gene>
    <name evidence="3" type="ORF">OMM_10930</name>
</gene>
<dbReference type="Pfam" id="PF13635">
    <property type="entry name" value="DUF4143"/>
    <property type="match status" value="1"/>
</dbReference>
<reference evidence="4" key="1">
    <citation type="submission" date="2012-11" db="EMBL/GenBank/DDBJ databases">
        <authorList>
            <person name="Lucero-Rivera Y.E."/>
            <person name="Tovar-Ramirez D."/>
        </authorList>
    </citation>
    <scope>NUCLEOTIDE SEQUENCE [LARGE SCALE GENOMIC DNA]</scope>
    <source>
        <strain evidence="4">Araruama</strain>
    </source>
</reference>
<organism evidence="3 4">
    <name type="scientific">Candidatus Magnetoglobus multicellularis str. Araruama</name>
    <dbReference type="NCBI Taxonomy" id="890399"/>
    <lineage>
        <taxon>Bacteria</taxon>
        <taxon>Pseudomonadati</taxon>
        <taxon>Thermodesulfobacteriota</taxon>
        <taxon>Desulfobacteria</taxon>
        <taxon>Desulfobacterales</taxon>
        <taxon>Desulfobacteraceae</taxon>
        <taxon>Candidatus Magnetoglobus</taxon>
    </lineage>
</organism>
<proteinExistence type="predicted"/>
<accession>A0A1V1NZK6</accession>
<comment type="caution">
    <text evidence="3">The sequence shown here is derived from an EMBL/GenBank/DDBJ whole genome shotgun (WGS) entry which is preliminary data.</text>
</comment>
<dbReference type="InterPro" id="IPR027417">
    <property type="entry name" value="P-loop_NTPase"/>
</dbReference>
<dbReference type="PANTHER" id="PTHR43566">
    <property type="entry name" value="CONSERVED PROTEIN"/>
    <property type="match status" value="1"/>
</dbReference>
<dbReference type="PANTHER" id="PTHR43566:SF1">
    <property type="entry name" value="AAA+ ATPASE DOMAIN-CONTAINING PROTEIN"/>
    <property type="match status" value="1"/>
</dbReference>
<dbReference type="AlphaFoldDB" id="A0A1V1NZK6"/>
<protein>
    <submittedName>
        <fullName evidence="3">ATPase</fullName>
    </submittedName>
</protein>
<dbReference type="EMBL" id="ATBP01001103">
    <property type="protein sequence ID" value="ETR68047.1"/>
    <property type="molecule type" value="Genomic_DNA"/>
</dbReference>
<dbReference type="Pfam" id="PF13173">
    <property type="entry name" value="AAA_14"/>
    <property type="match status" value="1"/>
</dbReference>
<name>A0A1V1NZK6_9BACT</name>
<evidence type="ECO:0000259" key="2">
    <source>
        <dbReference type="Pfam" id="PF13635"/>
    </source>
</evidence>
<evidence type="ECO:0000313" key="4">
    <source>
        <dbReference type="Proteomes" id="UP000189670"/>
    </source>
</evidence>
<dbReference type="InterPro" id="IPR025420">
    <property type="entry name" value="DUF4143"/>
</dbReference>
<dbReference type="InterPro" id="IPR041682">
    <property type="entry name" value="AAA_14"/>
</dbReference>
<feature type="domain" description="DUF4143" evidence="2">
    <location>
        <begin position="182"/>
        <end position="248"/>
    </location>
</feature>
<feature type="domain" description="AAA" evidence="1">
    <location>
        <begin position="15"/>
        <end position="137"/>
    </location>
</feature>
<evidence type="ECO:0000313" key="3">
    <source>
        <dbReference type="EMBL" id="ETR68047.1"/>
    </source>
</evidence>
<sequence length="275" mass="32301">MERYLFNKIKTDLTEKMVFIGGPRQVGKTTLSLSFLGKHPPIKAPFPKGYINWDFIPDKEALISGKIPGDEKLIIFDEIHKYKHWRNLIKGFYDKFKGQIAFIITGSARLDYYFRGGDSLQGRYHYYRLHPFTLGEIDSKYHKSGIDALVEYGGFPEPFLSQNKRNLRRWQKAREERILMVDLRDLERINEIELLKILLDAIPKRVGSPLSLNSLRENLHISHETITRWMNILENIYIGYSLLPYGSEKIRAIKKRESFNPRRSKYFGMIEPTLT</sequence>
<evidence type="ECO:0000259" key="1">
    <source>
        <dbReference type="Pfam" id="PF13173"/>
    </source>
</evidence>
<feature type="non-terminal residue" evidence="3">
    <location>
        <position position="275"/>
    </location>
</feature>